<dbReference type="InterPro" id="IPR011042">
    <property type="entry name" value="6-blade_b-propeller_TolB-like"/>
</dbReference>
<feature type="domain" description="PKD" evidence="12">
    <location>
        <begin position="4983"/>
        <end position="5063"/>
    </location>
</feature>
<dbReference type="EMBL" id="JAANYN010000006">
    <property type="protein sequence ID" value="NHE58270.1"/>
    <property type="molecule type" value="Genomic_DNA"/>
</dbReference>
<evidence type="ECO:0000313" key="14">
    <source>
        <dbReference type="EMBL" id="NHE58270.1"/>
    </source>
</evidence>
<feature type="domain" description="PKD" evidence="12">
    <location>
        <begin position="5069"/>
        <end position="5150"/>
    </location>
</feature>
<feature type="domain" description="PKD" evidence="12">
    <location>
        <begin position="6328"/>
        <end position="6415"/>
    </location>
</feature>
<dbReference type="Pfam" id="PF05345">
    <property type="entry name" value="He_PIG"/>
    <property type="match status" value="1"/>
</dbReference>
<dbReference type="CDD" id="cd00146">
    <property type="entry name" value="PKD"/>
    <property type="match status" value="11"/>
</dbReference>
<dbReference type="InterPro" id="IPR006644">
    <property type="entry name" value="Cadg"/>
</dbReference>
<dbReference type="InterPro" id="IPR015919">
    <property type="entry name" value="Cadherin-like_sf"/>
</dbReference>
<keyword evidence="6" id="KW-1133">Transmembrane helix</keyword>
<keyword evidence="3" id="KW-0812">Transmembrane</keyword>
<dbReference type="InterPro" id="IPR035986">
    <property type="entry name" value="PKD_dom_sf"/>
</dbReference>
<dbReference type="Gene3D" id="2.60.120.430">
    <property type="entry name" value="Galactose-binding lectin"/>
    <property type="match status" value="11"/>
</dbReference>
<feature type="compositionally biased region" description="Basic and acidic residues" evidence="10">
    <location>
        <begin position="2239"/>
        <end position="2250"/>
    </location>
</feature>
<keyword evidence="8" id="KW-0325">Glycoprotein</keyword>
<dbReference type="SUPFAM" id="SSF50952">
    <property type="entry name" value="Soluble quinoprotein glucose dehydrogenase"/>
    <property type="match status" value="1"/>
</dbReference>
<reference evidence="14 15" key="1">
    <citation type="submission" date="2020-03" db="EMBL/GenBank/DDBJ databases">
        <title>Cyclobacterium plantarum sp. nov., a marine bacterium isolated from a coastal-marine wetland.</title>
        <authorList>
            <person name="Sanchez-Porro C."/>
            <person name="Ventosa A."/>
            <person name="Amoozegar M."/>
        </authorList>
    </citation>
    <scope>NUCLEOTIDE SEQUENCE [LARGE SCALE GENOMIC DNA]</scope>
    <source>
        <strain evidence="14 15">GBPx2</strain>
    </source>
</reference>
<dbReference type="InterPro" id="IPR014755">
    <property type="entry name" value="Cu-Rt/internalin_Ig-like"/>
</dbReference>
<dbReference type="Pfam" id="PF18911">
    <property type="entry name" value="PKD_4"/>
    <property type="match status" value="11"/>
</dbReference>
<feature type="domain" description="PKD" evidence="12">
    <location>
        <begin position="5567"/>
        <end position="5654"/>
    </location>
</feature>
<dbReference type="PROSITE" id="PS50268">
    <property type="entry name" value="CADHERIN_2"/>
    <property type="match status" value="1"/>
</dbReference>
<protein>
    <submittedName>
        <fullName evidence="14">PKD domain-containing protein</fullName>
    </submittedName>
</protein>
<evidence type="ECO:0000256" key="5">
    <source>
        <dbReference type="ARBA" id="ARBA00022824"/>
    </source>
</evidence>
<comment type="caution">
    <text evidence="14">The sequence shown here is derived from an EMBL/GenBank/DDBJ whole genome shotgun (WGS) entry which is preliminary data.</text>
</comment>
<evidence type="ECO:0000256" key="4">
    <source>
        <dbReference type="ARBA" id="ARBA00022729"/>
    </source>
</evidence>
<dbReference type="InterPro" id="IPR013783">
    <property type="entry name" value="Ig-like_fold"/>
</dbReference>
<evidence type="ECO:0000256" key="3">
    <source>
        <dbReference type="ARBA" id="ARBA00022692"/>
    </source>
</evidence>
<dbReference type="Pfam" id="PF11721">
    <property type="entry name" value="Malectin"/>
    <property type="match status" value="7"/>
</dbReference>
<dbReference type="SUPFAM" id="SSF49313">
    <property type="entry name" value="Cadherin-like"/>
    <property type="match status" value="1"/>
</dbReference>
<dbReference type="InterPro" id="IPR022409">
    <property type="entry name" value="PKD/Chitinase_dom"/>
</dbReference>
<evidence type="ECO:0000256" key="8">
    <source>
        <dbReference type="ARBA" id="ARBA00023180"/>
    </source>
</evidence>
<dbReference type="SMART" id="SM00089">
    <property type="entry name" value="PKD"/>
    <property type="match status" value="11"/>
</dbReference>
<dbReference type="Gene3D" id="2.60.40.1220">
    <property type="match status" value="1"/>
</dbReference>
<keyword evidence="15" id="KW-1185">Reference proteome</keyword>
<dbReference type="NCBIfam" id="NF012200">
    <property type="entry name" value="choice_anch_D"/>
    <property type="match status" value="2"/>
</dbReference>
<feature type="domain" description="Cadherin" evidence="13">
    <location>
        <begin position="4827"/>
        <end position="4913"/>
    </location>
</feature>
<evidence type="ECO:0000256" key="11">
    <source>
        <dbReference type="SAM" id="SignalP"/>
    </source>
</evidence>
<dbReference type="InterPro" id="IPR008979">
    <property type="entry name" value="Galactose-bd-like_sf"/>
</dbReference>
<dbReference type="Gene3D" id="2.60.40.2340">
    <property type="match status" value="3"/>
</dbReference>
<feature type="region of interest" description="Disordered" evidence="10">
    <location>
        <begin position="2223"/>
        <end position="2250"/>
    </location>
</feature>
<feature type="domain" description="PKD" evidence="12">
    <location>
        <begin position="5825"/>
        <end position="5905"/>
    </location>
</feature>
<feature type="domain" description="PKD" evidence="12">
    <location>
        <begin position="5481"/>
        <end position="5561"/>
    </location>
</feature>
<dbReference type="SUPFAM" id="SSF49785">
    <property type="entry name" value="Galactose-binding domain-like"/>
    <property type="match status" value="11"/>
</dbReference>
<dbReference type="InterPro" id="IPR000601">
    <property type="entry name" value="PKD_dom"/>
</dbReference>
<dbReference type="SUPFAM" id="SSF49299">
    <property type="entry name" value="PKD domain"/>
    <property type="match status" value="11"/>
</dbReference>
<dbReference type="Pfam" id="PF13205">
    <property type="entry name" value="Big_5"/>
    <property type="match status" value="1"/>
</dbReference>
<gene>
    <name evidence="14" type="ORF">G9Q97_15775</name>
</gene>
<dbReference type="InterPro" id="IPR002126">
    <property type="entry name" value="Cadherin-like_dom"/>
</dbReference>
<dbReference type="InterPro" id="IPR021720">
    <property type="entry name" value="Malectin_dom"/>
</dbReference>
<comment type="subcellular location">
    <subcellularLocation>
        <location evidence="1">Endoplasmic reticulum membrane</location>
        <topology evidence="1">Single-pass type I membrane protein</topology>
    </subcellularLocation>
</comment>
<keyword evidence="4 11" id="KW-0732">Signal</keyword>
<accession>A0ABX0HA70</accession>
<evidence type="ECO:0000256" key="2">
    <source>
        <dbReference type="ARBA" id="ARBA00009141"/>
    </source>
</evidence>
<keyword evidence="5" id="KW-0256">Endoplasmic reticulum</keyword>
<feature type="domain" description="PKD" evidence="12">
    <location>
        <begin position="4897"/>
        <end position="4977"/>
    </location>
</feature>
<dbReference type="Gene3D" id="2.120.10.30">
    <property type="entry name" value="TolB, C-terminal domain"/>
    <property type="match status" value="2"/>
</dbReference>
<evidence type="ECO:0000256" key="10">
    <source>
        <dbReference type="SAM" id="MobiDB-lite"/>
    </source>
</evidence>
<keyword evidence="7" id="KW-0472">Membrane</keyword>
<feature type="domain" description="PKD" evidence="12">
    <location>
        <begin position="5739"/>
        <end position="5819"/>
    </location>
</feature>
<feature type="region of interest" description="Disordered" evidence="10">
    <location>
        <begin position="3654"/>
        <end position="3673"/>
    </location>
</feature>
<feature type="signal peptide" evidence="11">
    <location>
        <begin position="1"/>
        <end position="21"/>
    </location>
</feature>
<proteinExistence type="inferred from homology"/>
<feature type="domain" description="PKD" evidence="12">
    <location>
        <begin position="6762"/>
        <end position="6802"/>
    </location>
</feature>
<sequence length="6917" mass="734283">MKHVYLLKALCFLLLFFNTTGTQFNVAYPAHPDTGEEPEDRIVKSGNLEAIDLLPDILHFREAPCPGISPLDCEQIQQELPVNLDFSTDQGGLSESGFTMVLEPSAPLSTPSDPAVPGYEPALISRDGSGLSITSTKGIFYSQPSGTPSSNNTNSQVNALGAGLEVPASKFSVSTTMTNPDFGVSGGTNSQQAGIWLGKDEDHYVKLVVVKNGTPNQRKIQLQVENMDNTSTMTAFLEINTPNLSTDTGPISLRLEFDPVSNTVQGFYRLGAGEEILVSWPEGDIREVPASYLSGDTYAGIFTSHRNAAANEPITVLFQDFSIEAEPVVEPDLISIPYRMNVAGFDYTKDGDLFVAENTAFLVETLETQASLTQIEEPYLVPGGHMDLYFPRRFGANFSYNFPIANGDYTVRVHMVENYQEAPGARIFDIIIEGEVVQDDLDLFALYGKGVLGITQNNVTVTDGELNMQFLASANNALIQAIEILPLTASSDKDIFNFTLPEQVEDAVIDQTAGTIEVTVVSGTDLTALTPAFTLSDLASSIPASGEEQDFSSALTYTVTAEDGSQKDWTVTVSALPADFSFIENFDGYGTGNLHEIAPGQWLKENEGDASIPVLNEGLTPNTSHSLDFSLGNHAHDLIPLTDNPVSLTPNVPFYFATYFNISGFGAGAGDRIRTAIRIDEDSPATPWVRLQMAKGGSTGLIARLGLGGPGSDNGTAEVAFDETIQFLVKGVWDGGSNITYQWTIDPQLTESANTWTNAGAQTVSGTPKIGRLFISSASTNDAKIGPVRLSTDYSEVVTEEIEAETLSDEKSLLTFTLLGDIGESTIDAANFSVNVEVPFGTDVTALAPEFTFSEGASSFPESGTSQDFSNPVLYTVTAADGSVQEWTVTVEVAEGFAARINFQDRTTTPPTGYLVDYGKQFGNASLTFEETDYAYGWKLKADGTPIDASDEAANNGPGVGRNRISGTYASATDQEKLEGTLVHFQGDNIINATGGVQSWSGQPRGNELIWEMEVPNGIYEVTVGLGDAGSDLDSRHSATVEGYTAIAAFVPEEGETRTGTITVEVNDGLLTITGLGGYNSKITYLEIMASTGTAASGQLSFDPAAVNSSLEPGSTGVFSSTLSGSGAGNIGLVIDDNVNTESKFITGSNDWLTLPEATAPGAIEFNMTAASLNEGDSRNNTIIATAQGFAPALLEAGLSVSTSLSDEKSLLTFALPGDIGESTLDAANFAVNVEVPFGTDVTALAPEFTLSAGASSSPESGVAQDFSNPVVYTVTAADGSVQEWTASVEVADPLPCSPWSLLDCDGIPKALTLRLEFDGTEGGLPDANAIGTGFTMVDPHSEDRLAADLPVTYENVIGYEPSKININGGNLTLTASKGIAYLNPGQSANTNTQVNSLGVGLTDLSQPLVIETQLLNINTVGTSAQSGIWFGLDEDNFVKLNVNADNVEIRREINALSENGATSPDQIQVNDVGVAGQDVTLRLVIDPSDMSIKGYYAIGAGAFVQLSKTGLDALVLPQEYLDGISVGDNEGTAFAGIYASYRNGSTPFDTDFAYFSVEQVSPELSLGFSVSQLTFAGEQGAAIAPQVVDLISSFGTPDVVLSDDPDSGDWLILPGDPSLGSLQFTIKEDLPVGVYSTTVIAIDQPDLGYTNAEMEVSLEITEASVDPGTPDFDLNVNFSDPETAAPSGYVRDAGDAYGDRGSGFNFGWLDAADDSPADLTLNGRNREVGGVSVLENTLSHMQYGNVSDNAANGYLPDAKWEIEVPNGTYSVTVGVGDPNIDGSVEDTPSHSINIEGLNAIDGFVPSGAAGAATRFTSATLVVTVSDGRLTLDPGDGFNTKINYVQISSANSGVQTPRILDVNPVDGAVNVPVNTSVSANNLFLPNPNEDGLTSVDNSTITNSTVKLFKQGINTPIGASVNGTGGGDAINLVPSLPLEANTTYVFEVDGVKDLTGETFAFFSSSFTTGAGGSTGPVTDLDNVSFTKEGAVASGAKYTTLTIGPDDKLYGLTIGGDIHRWTINADGTLSGKQTLSGWKNAYGGRTAVGLEFDPSATAGNLIAYVSHNSAGLSSAPDWDGKLSRLTGANLENEELLVTNLPRSLRDHLTNSIAFRPGEPNMLYFNQGSNSAGGAPDGAWGNREESLLSAATLKLDLNKLPATLPLDAMTSRNQTAINNVDVNSPTLDGMYNPYYVDAPLTLFATGVRNAYDLVWHSNGQLYVPANGTAGGSNSPASVSGTRRPDGSIYDHSDPDFPPIPAANNNNTQRDWLFRMNPSSGLGYYGHPNPFRGEFVLNRGDADVDNYNGVDPDANYRGAAFDFEFNKSPNGVIEYRSNAENGNLTGTLLVVRYSGGSDIIALVPDGPNGDIATVKEGIPGFTGFGDPLDLIEDVNTGNIYVSDYARNEIVLLKPGNQAAPAPSIAVSKEAISGDAITSGVDESVYSEEILLSNLGNAPLEGITAEISGTHSNQFSVLGLPATVATQNSSSFTITFDPTTNGPKFAQLTLSGNGAEPVQISLSGLGKTGNGGSNEPSLQWILDTQLGQGLIDVGDNDPATNLINLPAGQSYNNLLGDELDIQFFQRATDAPVEIEVLGIYGPENNNPIVGFGWYNSTDGGSTQELFTAQNILSGNGQTLNPVINGTTSFDPGTGSFGFYNRWPFFGNRFLYSEDALNTFSGAIPHHIRVYALPGESNAYIIATEEHVSGFDYQDIVVIARNVRPFDGASTGCSPISLLDCDELEVALPFSLQFSGDEGGLGNTGFTMVDSPSARLEADAPVSYPNVPGYEPERLELSNGNLLINAANGIAYRTNGTTNTTSTDVNSQINTLGVGLDATGYGNFSIRTTVVNPFSDGTDNSEQAGIWFGLNEDNFVKLVVANGGKLEILREINGLAPADAANNVQATNVAGIHSSAVTLRLYVDVENNLLTGYYSLNGGAETEIGYVVLPAVYLNGNPAHNDLTFAGVFASKRREAVAEVEYTFTEFSVTPDQLPDTDFDPVKINFSRPIDDIPAGYIRDSGAAYGDRGEGRTYGWLTTNGLTGLNLTDNTRNRDLPGVDLIQNTIIHLQYGDVGGTNGVNTEGVWEMDVPNGTYEVTIGVGDPQLDTQEGTTPSHTINVEGVNAESGFVPTGVDGAASRMTSATVTVNVLDGRLTLDAQGGFNTKIHSLEIVQTSGSDIPVFTNVTPSNNATNVSLNDLQVNVEILTPDGYELDNSTLAGNVNLYELTLDGEVLVPSNSNDTGGGDAITLTPTGNWKENTTYIFRISGVEANRSGDLSDRLTFATFESRFTTGTLADLPVPERDLEGVAFTAVPGGVELGDGTINERFSSLVIGPDGKLYASTVGNFQGDGEIFRWDMEADGTLSNLEVLTPELTGSPHPETGINAGDDRLIIGLAFDPASTADNLIAYVTHSAASLSNGPAWDGKLTRLSGPDLSTVQDLVIHLPRSTKDHLTNSVTFDGEGILYIAQGSNSAGGAPDPAWNNRPERLLAAAVLKVDLDKLPANLPLSVYTTDDIAVINAAPANGLLMGDGSTYNPYSADSPVTIFATGIRNAYDLIWHSNGWLYVPTNGTAGNNNNSPNSPSTADYPLARRIDGLTSIPFAPALTGGETQKDWLFKTQGGSYHGHPNPYRGEFILNHGGLPYSGVPGQETEPYRDVSKYPTTLGPDPNYRTPAYDFGNNKSPNGVIEYKSDAFEGKLQGLLMVVRFSGQDDIFVMEPNNNGNIGEVYNQIPGLGGFDDPLDLVEDPKTGNIYISEYDRDNNGIPRLTLLRAAIPATLKPELVAEPDELLFETTNNTEGDQSQSKSVLLTNEGNESLTITGVAVAGAFADQYDLVTPAGSITLEPGEDVTYTVTYAPDLNNSNLGYQEAVLEIATDNPDQPIFEVGLHALKKTGYEGGNEPPLQDVVDALGIGIDVGWTSLSDGTQAVLKGEEVLVQQWVKAGPGQVNITPVGRYSPNEGIPFGWYTRDEEITLNEVGVMSGVFGQHQTLYPDISDGTDNFDPQGAVFGVYVTSNVFGRTNYTEDDINTEGVARRVRTYPVKDREGNLVENSYLITFEDASNGDYQDYMFVIDNVIPFEDGTLRLNFDPEVLSLNGTINDSDPITQEITLNANGGLTAGEVNLSSSDPRLTLPETFELGTPFEISFDKAGLAIGNYTVELTADAPNYVAAVLELRVNITQEAVYVYQFNFQTPEQVSESPEGYIDDLGAPYGLQTTDLGQLNFGWVLPNTETPADASANGRNRNTVANEEPLLNTFTIIGHRTAATYPQRDWVVDLPNGLYNVNISVGDPDFTDSYHALDVNGTRVVDFNQEASNPDNLLFFENTKMVEVTDGKLRLSLAPEGVNAKPNYIRIAPINTAALPPTLSTVFEGLEAEEGVYRGPVSIAVSAADQSESGEIVSLQYSINGGSFENYTSAFVLSDAGDYQLLVEAEDGNGNVTSRNYSFSIEEPSGALVEIENMTKVPGTDRGFPAENYFTFYKINNTGSTGARFHDGNVMRLNNTGTEPLVIEEINISDENRFIYNIVPQGIESTTLPLVIQPGESRDLSLTFIGVNGNNTILMKESIEIVSNADNGIKAMATLHGGYVPVPEGGKEIDAQQVFDAFGFKTSMLSIVNDDGTIDPPNTITYRPSSNYPDPANIDAGYEGDMILSDNFVQADPTKPVIGIQLSALHGGPSSNGSRLVEVDGTGTVGGISFSHQGNWYQTLLPKANDNETVNFDVANSINQAFRISVSGYLSSGGNNVNGDRPDLLGLRIYKAIDSDGNIIPNEYIVLQDFVQNGCGAGSANCDWNDNTFYYINIRPEAVPTAEAIEDYLVDIGDTFSTDLSGSFDKGYPGNKLQYTATLAGGTSLPGWLSINNEGVLSGTVPEDEENNYDLVITATDLNGLTADATMSLLINKAPVVVLDADVTEGRVPLTVAFSSENSSDEGEIVSYAWDFGDGNNSTAPNPTYTYNNIGEFDVVLTLTDDSGLESSATVQIKVVDLEEPIAVATADVQQGIAPLTVQFDGSESEANGSIVSYAWDFDDEATATMVSPVHTFNNPGTYTVSLTVIDDTGESAQTSLVIEVQENLPPVAIPDASVTTGNAPLTVAFNGDGSSDDQGEVTYLWDFGNGDTSTEANPDYTFTQTGTYNVTLTVTDANGNEDVQQIQVVVTDPGLQPSLEIRVNAGGPEVTFEGNVFAADNYFEGGKTYSNASATVPALYQTERSSTPKVFGYNVPVANGTYEVTLHFAEIFHGATGGGGTGTAGQRVFDVSIEGELLLDNYDINAAVGPQTPTTQTFEVEVTDGELNMDFSALSADGGTDQPKLSAFEIISVAEEPVVPDFSLYLNTGGTADVSYEGKTFVGDVNLPPYYDTDHTYTNVAASPDVLFQTERGSGANLAPVTLSIAVPNGTYTVSTYHNELYFGKVVGGGAGSRVFDVLMEGQLVKDDLDFFLESGNEPLKLTFTNIEVSDGLLDITLDPSANRPSISGIAIVGATSANEPPVAVAEADVTEGIAPLTVNFTGDNSSDAEGDVSYAWDFGTGISSTEANPTYTFESAGDFEVTLTVTDELGATNTATLNIAVAANELPVAVASADVTEGFAPLTVNFTGDESSDAEGEVSYAWDFGTGISSTEANPTYTFESAGDFEVTLTVTDDLGATNTATLNIAVAVNEAPVAVASSDVTEGFAPLTVNFTGDESSDAEGEVSYVWDFGTGISSTQANPIYTFADPGDFEVTLTVTDELGAVNTTTLNISVVTNEPPVAVASADVTEGSTPLTVNFTGDESSDAEGEVSYAWDFGTGITSTAANPTYTFESAGEYQVTLTVTDELGETNTATLTISVVANQPPVAVAAANVTSGSLPLTVNFTGDGSSDQEGSLTYLWNFGNGFISTQPNPTFTFNQEGTYLVSLTVTDALGLEDSDEIQITVGSVVVNPDDPQFELRVNAGGPALTYEGRDFVADTYFIGGKSYTNSNAEVPALYQTERSSSPKVFDYAVPVPNGTYQVTLHFAEIYWGATGGAPQGAGKRVFDVGIEGELVLDNLNINEEAGSQTALTKTFEVEVTDGELNMNFTSLASVGGSDQPKLSAFEIIGEKQNEAPVAVASASANSGTAPLTVNFTGDASSDPEGPVTYQWDFGTGDTSTAANPVYTFTSAGIYEVSLTVTDEEGLTDMAVVGIEVEEPVVVIPDDPEFELRVNAGGPALTYEGRDFVADTYFIGGKSYTNSNAEVPALYQTERSSSPKVFDYVVPVPNGTYQVTLHFAEIYWGATGGAPQGAGKRVFDVGIEGELVLDNLNINEEAGSQTALTKTFEVEVTDGELNMNFSSLTSVGGSDQPKLSAFEIIREKQNEAPVAVASASASSGTAPLTVNFTGDASSDPEGPVTYQWDFGTGDTSTAANPVYTFTSAGIYEVSLTVTDEEGLTDMAVVGVEVEEPVVVIPDDPEFELRVNAGGPALTYEGRDFVADTYFIGGQTYSNSNAEVPALYQTERSSPMKVFDYAVPLPNGTYQVTLHFAEIYWGANAGGTGGTGKRIFDVNIENDMVLNDLDLNAEVGAQTILAETFEVTVTDGELNMNFSSLDGVNQPKLSAFEITGQQIQPDFTLYLNTGSADDVSFEGKTFIGDVNLPVYYDSDHTYTNSAASEEPLYQTERGPDDGLKPLGLAIEVPDGVYTVSTYHNELFFEGGAGNRVFDILIEGVLVKDDMDLFLESGNEPVKFTFEDVVVSDGEMNIDFPVSANRPTISGIAIEGFSTEGARIKTSSTPMLVASPMEGDGPLLVSFSGDLLGTADPELSYFWDFGDGNASKEKNPKHTFEQAGAYEVKVRISKYGIPLLTETISISVWDEGINPDSEEAAERLLHISMYPNPASNFVTLSIDHETERIAEVRIFDLRGRLVNIYEPADEVSSNAFEIPVNDLAAGVYFVSTVTQTGARDMQRLIVVH</sequence>
<dbReference type="PROSITE" id="PS50093">
    <property type="entry name" value="PKD"/>
    <property type="match status" value="11"/>
</dbReference>
<evidence type="ECO:0000259" key="12">
    <source>
        <dbReference type="PROSITE" id="PS50093"/>
    </source>
</evidence>
<evidence type="ECO:0000256" key="7">
    <source>
        <dbReference type="ARBA" id="ARBA00023136"/>
    </source>
</evidence>
<dbReference type="Gene3D" id="2.60.40.10">
    <property type="entry name" value="Immunoglobulins"/>
    <property type="match status" value="14"/>
</dbReference>
<dbReference type="Gene3D" id="2.60.120.200">
    <property type="match status" value="3"/>
</dbReference>
<dbReference type="PANTHER" id="PTHR13460:SF0">
    <property type="entry name" value="MALECTIN"/>
    <property type="match status" value="1"/>
</dbReference>
<evidence type="ECO:0000313" key="15">
    <source>
        <dbReference type="Proteomes" id="UP000649799"/>
    </source>
</evidence>
<feature type="domain" description="PKD" evidence="12">
    <location>
        <begin position="5653"/>
        <end position="5733"/>
    </location>
</feature>
<feature type="chain" id="PRO_5047150374" evidence="11">
    <location>
        <begin position="22"/>
        <end position="6917"/>
    </location>
</feature>
<feature type="domain" description="PKD" evidence="12">
    <location>
        <begin position="6076"/>
        <end position="6163"/>
    </location>
</feature>
<evidence type="ECO:0000256" key="9">
    <source>
        <dbReference type="ARBA" id="ARBA00023277"/>
    </source>
</evidence>
<dbReference type="NCBIfam" id="TIGR04183">
    <property type="entry name" value="Por_Secre_tail"/>
    <property type="match status" value="1"/>
</dbReference>
<feature type="compositionally biased region" description="Polar residues" evidence="10">
    <location>
        <begin position="2228"/>
        <end position="2237"/>
    </location>
</feature>
<dbReference type="Proteomes" id="UP000649799">
    <property type="component" value="Unassembled WGS sequence"/>
</dbReference>
<dbReference type="InterPro" id="IPR011041">
    <property type="entry name" value="Quinoprot_gluc/sorb_DH_b-prop"/>
</dbReference>
<name>A0ABX0HA70_9BACT</name>
<dbReference type="InterPro" id="IPR039155">
    <property type="entry name" value="MLEC"/>
</dbReference>
<comment type="similarity">
    <text evidence="2">Belongs to the malectin family.</text>
</comment>
<organism evidence="14 15">
    <name type="scientific">Cyclobacterium plantarum</name>
    <dbReference type="NCBI Taxonomy" id="2716263"/>
    <lineage>
        <taxon>Bacteria</taxon>
        <taxon>Pseudomonadati</taxon>
        <taxon>Bacteroidota</taxon>
        <taxon>Cytophagia</taxon>
        <taxon>Cytophagales</taxon>
        <taxon>Cyclobacteriaceae</taxon>
        <taxon>Cyclobacterium</taxon>
    </lineage>
</organism>
<dbReference type="InterPro" id="IPR032812">
    <property type="entry name" value="SbsA_Ig"/>
</dbReference>
<dbReference type="SMART" id="SM00736">
    <property type="entry name" value="CADG"/>
    <property type="match status" value="1"/>
</dbReference>
<evidence type="ECO:0000259" key="13">
    <source>
        <dbReference type="PROSITE" id="PS50268"/>
    </source>
</evidence>
<evidence type="ECO:0000256" key="1">
    <source>
        <dbReference type="ARBA" id="ARBA00004115"/>
    </source>
</evidence>
<dbReference type="PANTHER" id="PTHR13460">
    <property type="match status" value="1"/>
</dbReference>
<dbReference type="InterPro" id="IPR026444">
    <property type="entry name" value="Secre_tail"/>
</dbReference>
<evidence type="ECO:0000256" key="6">
    <source>
        <dbReference type="ARBA" id="ARBA00022989"/>
    </source>
</evidence>
<dbReference type="Pfam" id="PF18962">
    <property type="entry name" value="Por_Secre_tail"/>
    <property type="match status" value="1"/>
</dbReference>
<dbReference type="RefSeq" id="WP_166148475.1">
    <property type="nucleotide sequence ID" value="NZ_JAANYN010000006.1"/>
</dbReference>
<keyword evidence="9" id="KW-0119">Carbohydrate metabolism</keyword>